<dbReference type="EnsemblPlants" id="EMT11305">
    <property type="protein sequence ID" value="EMT11305"/>
    <property type="gene ID" value="F775_25188"/>
</dbReference>
<protein>
    <submittedName>
        <fullName evidence="1">Uncharacterized protein</fullName>
    </submittedName>
</protein>
<proteinExistence type="predicted"/>
<sequence length="133" mass="15505">MTFPASSLWCIIDKCFVRISTEAREIIWSLADMYCMRMITSKMQGHKKLGMQKDQDRESGEVLGHQLVHHEMLMSQAEFQDTRGSNFPQKCCGLIRYTVRITRGLQAKIKHVNVSGEDCIPRSFHMLIWNKRK</sequence>
<evidence type="ECO:0000313" key="1">
    <source>
        <dbReference type="EnsemblPlants" id="EMT11305"/>
    </source>
</evidence>
<accession>M8BCC9</accession>
<reference evidence="1" key="1">
    <citation type="submission" date="2015-06" db="UniProtKB">
        <authorList>
            <consortium name="EnsemblPlants"/>
        </authorList>
    </citation>
    <scope>IDENTIFICATION</scope>
</reference>
<name>M8BCC9_AEGTA</name>
<dbReference type="AlphaFoldDB" id="M8BCC9"/>
<organism evidence="1">
    <name type="scientific">Aegilops tauschii</name>
    <name type="common">Tausch's goatgrass</name>
    <name type="synonym">Aegilops squarrosa</name>
    <dbReference type="NCBI Taxonomy" id="37682"/>
    <lineage>
        <taxon>Eukaryota</taxon>
        <taxon>Viridiplantae</taxon>
        <taxon>Streptophyta</taxon>
        <taxon>Embryophyta</taxon>
        <taxon>Tracheophyta</taxon>
        <taxon>Spermatophyta</taxon>
        <taxon>Magnoliopsida</taxon>
        <taxon>Liliopsida</taxon>
        <taxon>Poales</taxon>
        <taxon>Poaceae</taxon>
        <taxon>BOP clade</taxon>
        <taxon>Pooideae</taxon>
        <taxon>Triticodae</taxon>
        <taxon>Triticeae</taxon>
        <taxon>Triticinae</taxon>
        <taxon>Aegilops</taxon>
    </lineage>
</organism>